<dbReference type="InterPro" id="IPR011611">
    <property type="entry name" value="PfkB_dom"/>
</dbReference>
<feature type="binding site" evidence="9">
    <location>
        <position position="284"/>
    </location>
    <ligand>
        <name>K(+)</name>
        <dbReference type="ChEBI" id="CHEBI:29103"/>
    </ligand>
</feature>
<dbReference type="Proteomes" id="UP000029096">
    <property type="component" value="Unassembled WGS sequence"/>
</dbReference>
<dbReference type="PANTHER" id="PTHR10584:SF166">
    <property type="entry name" value="RIBOKINASE"/>
    <property type="match status" value="1"/>
</dbReference>
<dbReference type="STRING" id="1437606.BBOH_0768"/>
<accession>A0A086ZHG1</accession>
<evidence type="ECO:0000313" key="12">
    <source>
        <dbReference type="Proteomes" id="UP000029096"/>
    </source>
</evidence>
<organism evidence="11 12">
    <name type="scientific">Bifidobacterium bohemicum DSM 22767</name>
    <dbReference type="NCBI Taxonomy" id="1437606"/>
    <lineage>
        <taxon>Bacteria</taxon>
        <taxon>Bacillati</taxon>
        <taxon>Actinomycetota</taxon>
        <taxon>Actinomycetes</taxon>
        <taxon>Bifidobacteriales</taxon>
        <taxon>Bifidobacteriaceae</taxon>
        <taxon>Bifidobacterium</taxon>
    </lineage>
</organism>
<dbReference type="EMBL" id="JGYP01000002">
    <property type="protein sequence ID" value="KFI45961.1"/>
    <property type="molecule type" value="Genomic_DNA"/>
</dbReference>
<protein>
    <recommendedName>
        <fullName evidence="9">Ribokinase</fullName>
        <shortName evidence="9">RK</shortName>
        <ecNumber evidence="9">2.7.1.15</ecNumber>
    </recommendedName>
</protein>
<evidence type="ECO:0000256" key="3">
    <source>
        <dbReference type="ARBA" id="ARBA00022741"/>
    </source>
</evidence>
<dbReference type="RefSeq" id="WP_033522139.1">
    <property type="nucleotide sequence ID" value="NZ_JDUS01000018.1"/>
</dbReference>
<feature type="binding site" evidence="9">
    <location>
        <position position="142"/>
    </location>
    <ligand>
        <name>substrate</name>
    </ligand>
</feature>
<comment type="caution">
    <text evidence="11">The sequence shown here is derived from an EMBL/GenBank/DDBJ whole genome shotgun (WGS) entry which is preliminary data.</text>
</comment>
<dbReference type="Gene3D" id="3.40.1190.20">
    <property type="match status" value="1"/>
</dbReference>
<keyword evidence="2 9" id="KW-0479">Metal-binding</keyword>
<comment type="activity regulation">
    <text evidence="9">Activated by a monovalent cation that binds near, but not in, the active site. The most likely occupant of the site in vivo is potassium. Ion binding induces a conformational change that may alter substrate affinity.</text>
</comment>
<feature type="binding site" evidence="9">
    <location>
        <position position="254"/>
    </location>
    <ligand>
        <name>substrate</name>
    </ligand>
</feature>
<dbReference type="InterPro" id="IPR029056">
    <property type="entry name" value="Ribokinase-like"/>
</dbReference>
<comment type="function">
    <text evidence="9">Catalyzes the phosphorylation of ribose at O-5 in a reaction requiring ATP and magnesium. The resulting D-ribose-5-phosphate can then be used either for sythesis of nucleotides, histidine, and tryptophan, or as a component of the pentose phosphate pathway.</text>
</comment>
<dbReference type="UniPathway" id="UPA00916">
    <property type="reaction ID" value="UER00889"/>
</dbReference>
<name>A0A086ZHG1_9BIFI</name>
<dbReference type="PRINTS" id="PR00990">
    <property type="entry name" value="RIBOKINASE"/>
</dbReference>
<dbReference type="SUPFAM" id="SSF53613">
    <property type="entry name" value="Ribokinase-like"/>
    <property type="match status" value="1"/>
</dbReference>
<gene>
    <name evidence="9" type="primary">rbsK</name>
    <name evidence="11" type="ORF">BBOH_0768</name>
</gene>
<comment type="subcellular location">
    <subcellularLocation>
        <location evidence="9">Cytoplasm</location>
    </subcellularLocation>
</comment>
<dbReference type="GO" id="GO:0005829">
    <property type="term" value="C:cytosol"/>
    <property type="evidence" value="ECO:0007669"/>
    <property type="project" value="TreeGrafter"/>
</dbReference>
<keyword evidence="4 9" id="KW-0418">Kinase</keyword>
<dbReference type="HAMAP" id="MF_01987">
    <property type="entry name" value="Ribokinase"/>
    <property type="match status" value="1"/>
</dbReference>
<sequence>MSTKYDVVVLGSMHLDIKAFTATYPKHGDTATAKSITMIPGGKGANQAVAAAKLGGKVAMLGSVGNDGAGKQILDDLDSWNVDTRFVRRSEDLGTGTFIVEIDDSSENTMVGTMGADNSTTEQDIKTAMSQIDAPVLDLQLETCKESIMTALEEGRKKGMYIILDPAPADNYFREAMRYADCVTPNQQETERITGIKVNNRVDALNAAKAIVELGPKTAIVKMGDAGSVVYHEGQVYEIDAVKVNAVDSVCAGDVFAGALAVHYSQHKDFLAAVNFANRAAALKVSRVGNHFAFPTSDEMR</sequence>
<keyword evidence="9" id="KW-0963">Cytoplasm</keyword>
<dbReference type="EC" id="2.7.1.15" evidence="9"/>
<dbReference type="Pfam" id="PF00294">
    <property type="entry name" value="PfkB"/>
    <property type="match status" value="1"/>
</dbReference>
<evidence type="ECO:0000313" key="11">
    <source>
        <dbReference type="EMBL" id="KFI45961.1"/>
    </source>
</evidence>
<feature type="binding site" evidence="9">
    <location>
        <begin position="222"/>
        <end position="227"/>
    </location>
    <ligand>
        <name>ATP</name>
        <dbReference type="ChEBI" id="CHEBI:30616"/>
    </ligand>
</feature>
<dbReference type="GO" id="GO:0046872">
    <property type="term" value="F:metal ion binding"/>
    <property type="evidence" value="ECO:0007669"/>
    <property type="project" value="UniProtKB-KW"/>
</dbReference>
<feature type="binding site" evidence="9">
    <location>
        <position position="289"/>
    </location>
    <ligand>
        <name>K(+)</name>
        <dbReference type="ChEBI" id="CHEBI:29103"/>
    </ligand>
</feature>
<evidence type="ECO:0000256" key="5">
    <source>
        <dbReference type="ARBA" id="ARBA00022840"/>
    </source>
</evidence>
<evidence type="ECO:0000256" key="9">
    <source>
        <dbReference type="HAMAP-Rule" id="MF_01987"/>
    </source>
</evidence>
<keyword evidence="6 9" id="KW-0460">Magnesium</keyword>
<evidence type="ECO:0000259" key="10">
    <source>
        <dbReference type="Pfam" id="PF00294"/>
    </source>
</evidence>
<dbReference type="InterPro" id="IPR002139">
    <property type="entry name" value="Ribo/fructo_kinase"/>
</dbReference>
<evidence type="ECO:0000256" key="6">
    <source>
        <dbReference type="ARBA" id="ARBA00022842"/>
    </source>
</evidence>
<comment type="similarity">
    <text evidence="9">Belongs to the carbohydrate kinase PfkB family. Ribokinase subfamily.</text>
</comment>
<evidence type="ECO:0000256" key="2">
    <source>
        <dbReference type="ARBA" id="ARBA00022723"/>
    </source>
</evidence>
<feature type="binding site" evidence="9">
    <location>
        <begin position="42"/>
        <end position="46"/>
    </location>
    <ligand>
        <name>substrate</name>
    </ligand>
</feature>
<feature type="binding site" evidence="9">
    <location>
        <position position="278"/>
    </location>
    <ligand>
        <name>ATP</name>
        <dbReference type="ChEBI" id="CHEBI:30616"/>
    </ligand>
</feature>
<evidence type="ECO:0000256" key="1">
    <source>
        <dbReference type="ARBA" id="ARBA00022679"/>
    </source>
</evidence>
<comment type="caution">
    <text evidence="9">Lacks conserved residue(s) required for the propagation of feature annotation.</text>
</comment>
<keyword evidence="5 9" id="KW-0067">ATP-binding</keyword>
<keyword evidence="8 9" id="KW-0119">Carbohydrate metabolism</keyword>
<dbReference type="PANTHER" id="PTHR10584">
    <property type="entry name" value="SUGAR KINASE"/>
    <property type="match status" value="1"/>
</dbReference>
<keyword evidence="1 9" id="KW-0808">Transferase</keyword>
<dbReference type="AlphaFoldDB" id="A0A086ZHG1"/>
<feature type="binding site" evidence="9">
    <location>
        <position position="250"/>
    </location>
    <ligand>
        <name>K(+)</name>
        <dbReference type="ChEBI" id="CHEBI:29103"/>
    </ligand>
</feature>
<evidence type="ECO:0000256" key="8">
    <source>
        <dbReference type="ARBA" id="ARBA00023277"/>
    </source>
</evidence>
<dbReference type="GO" id="GO:0019303">
    <property type="term" value="P:D-ribose catabolic process"/>
    <property type="evidence" value="ECO:0007669"/>
    <property type="project" value="UniProtKB-UniRule"/>
</dbReference>
<proteinExistence type="inferred from homology"/>
<feature type="binding site" evidence="9">
    <location>
        <begin position="14"/>
        <end position="16"/>
    </location>
    <ligand>
        <name>substrate</name>
    </ligand>
</feature>
<comment type="cofactor">
    <cofactor evidence="9">
        <name>Mg(2+)</name>
        <dbReference type="ChEBI" id="CHEBI:18420"/>
    </cofactor>
    <text evidence="9">Requires a divalent cation, most likely magnesium in vivo, as an electrophilic catalyst to aid phosphoryl group transfer. It is the chelate of the metal and the nucleotide that is the actual substrate.</text>
</comment>
<dbReference type="eggNOG" id="COG0524">
    <property type="taxonomic scope" value="Bacteria"/>
</dbReference>
<comment type="catalytic activity">
    <reaction evidence="9">
        <text>D-ribose + ATP = D-ribose 5-phosphate + ADP + H(+)</text>
        <dbReference type="Rhea" id="RHEA:13697"/>
        <dbReference type="ChEBI" id="CHEBI:15378"/>
        <dbReference type="ChEBI" id="CHEBI:30616"/>
        <dbReference type="ChEBI" id="CHEBI:47013"/>
        <dbReference type="ChEBI" id="CHEBI:78346"/>
        <dbReference type="ChEBI" id="CHEBI:456216"/>
        <dbReference type="EC" id="2.7.1.15"/>
    </reaction>
</comment>
<dbReference type="GO" id="GO:0005524">
    <property type="term" value="F:ATP binding"/>
    <property type="evidence" value="ECO:0007669"/>
    <property type="project" value="UniProtKB-UniRule"/>
</dbReference>
<reference evidence="11 12" key="1">
    <citation type="submission" date="2014-03" db="EMBL/GenBank/DDBJ databases">
        <title>Genomics of Bifidobacteria.</title>
        <authorList>
            <person name="Ventura M."/>
            <person name="Milani C."/>
            <person name="Lugli G.A."/>
        </authorList>
    </citation>
    <scope>NUCLEOTIDE SEQUENCE [LARGE SCALE GENOMIC DNA]</scope>
    <source>
        <strain evidence="11 12">DSM 22767</strain>
    </source>
</reference>
<evidence type="ECO:0000256" key="4">
    <source>
        <dbReference type="ARBA" id="ARBA00022777"/>
    </source>
</evidence>
<feature type="binding site" evidence="9">
    <location>
        <position position="186"/>
    </location>
    <ligand>
        <name>ATP</name>
        <dbReference type="ChEBI" id="CHEBI:30616"/>
    </ligand>
</feature>
<keyword evidence="12" id="KW-1185">Reference proteome</keyword>
<dbReference type="InterPro" id="IPR011877">
    <property type="entry name" value="Ribokinase"/>
</dbReference>
<dbReference type="GO" id="GO:0004747">
    <property type="term" value="F:ribokinase activity"/>
    <property type="evidence" value="ECO:0007669"/>
    <property type="project" value="UniProtKB-UniRule"/>
</dbReference>
<dbReference type="CDD" id="cd01174">
    <property type="entry name" value="ribokinase"/>
    <property type="match status" value="1"/>
</dbReference>
<feature type="binding site" evidence="9">
    <location>
        <begin position="253"/>
        <end position="254"/>
    </location>
    <ligand>
        <name>ATP</name>
        <dbReference type="ChEBI" id="CHEBI:30616"/>
    </ligand>
</feature>
<feature type="domain" description="Carbohydrate kinase PfkB" evidence="10">
    <location>
        <begin position="6"/>
        <end position="295"/>
    </location>
</feature>
<keyword evidence="3 9" id="KW-0547">Nucleotide-binding</keyword>
<evidence type="ECO:0000256" key="7">
    <source>
        <dbReference type="ARBA" id="ARBA00022958"/>
    </source>
</evidence>
<keyword evidence="7 9" id="KW-0630">Potassium</keyword>
<feature type="active site" description="Proton acceptor" evidence="9">
    <location>
        <position position="254"/>
    </location>
</feature>
<feature type="binding site" evidence="9">
    <location>
        <position position="287"/>
    </location>
    <ligand>
        <name>K(+)</name>
        <dbReference type="ChEBI" id="CHEBI:29103"/>
    </ligand>
</feature>
<comment type="pathway">
    <text evidence="9">Carbohydrate metabolism; D-ribose degradation; D-ribose 5-phosphate from beta-D-ribopyranose: step 2/2.</text>
</comment>
<dbReference type="OrthoDB" id="9808601at2"/>
<comment type="subunit">
    <text evidence="9">Homodimer.</text>
</comment>
<feature type="binding site" evidence="9">
    <location>
        <position position="248"/>
    </location>
    <ligand>
        <name>K(+)</name>
        <dbReference type="ChEBI" id="CHEBI:29103"/>
    </ligand>
</feature>